<protein>
    <submittedName>
        <fullName evidence="2">Uncharacterized protein</fullName>
    </submittedName>
</protein>
<keyword evidence="1" id="KW-0472">Membrane</keyword>
<dbReference type="Proteomes" id="UP001529510">
    <property type="component" value="Unassembled WGS sequence"/>
</dbReference>
<accession>A0ABD0QML7</accession>
<gene>
    <name evidence="2" type="ORF">M9458_019149</name>
</gene>
<dbReference type="PANTHER" id="PTHR13950">
    <property type="entry name" value="RABCONNECTIN-RELATED"/>
    <property type="match status" value="1"/>
</dbReference>
<name>A0ABD0QML7_CIRMR</name>
<evidence type="ECO:0000313" key="3">
    <source>
        <dbReference type="Proteomes" id="UP001529510"/>
    </source>
</evidence>
<dbReference type="PANTHER" id="PTHR13950:SF12">
    <property type="entry name" value="DMX-LIKE PROTEIN 1"/>
    <property type="match status" value="1"/>
</dbReference>
<evidence type="ECO:0000256" key="1">
    <source>
        <dbReference type="SAM" id="Phobius"/>
    </source>
</evidence>
<dbReference type="EMBL" id="JAMKFB020000008">
    <property type="protein sequence ID" value="KAL0187479.1"/>
    <property type="molecule type" value="Genomic_DNA"/>
</dbReference>
<comment type="caution">
    <text evidence="2">The sequence shown here is derived from an EMBL/GenBank/DDBJ whole genome shotgun (WGS) entry which is preliminary data.</text>
</comment>
<keyword evidence="1" id="KW-1133">Transmembrane helix</keyword>
<keyword evidence="1" id="KW-0812">Transmembrane</keyword>
<reference evidence="2 3" key="1">
    <citation type="submission" date="2024-05" db="EMBL/GenBank/DDBJ databases">
        <title>Genome sequencing and assembly of Indian major carp, Cirrhinus mrigala (Hamilton, 1822).</title>
        <authorList>
            <person name="Mohindra V."/>
            <person name="Chowdhury L.M."/>
            <person name="Lal K."/>
            <person name="Jena J.K."/>
        </authorList>
    </citation>
    <scope>NUCLEOTIDE SEQUENCE [LARGE SCALE GENOMIC DNA]</scope>
    <source>
        <strain evidence="2">CM1030</strain>
        <tissue evidence="2">Blood</tissue>
    </source>
</reference>
<feature type="non-terminal residue" evidence="2">
    <location>
        <position position="1"/>
    </location>
</feature>
<dbReference type="AlphaFoldDB" id="A0ABD0QML7"/>
<organism evidence="2 3">
    <name type="scientific">Cirrhinus mrigala</name>
    <name type="common">Mrigala</name>
    <dbReference type="NCBI Taxonomy" id="683832"/>
    <lineage>
        <taxon>Eukaryota</taxon>
        <taxon>Metazoa</taxon>
        <taxon>Chordata</taxon>
        <taxon>Craniata</taxon>
        <taxon>Vertebrata</taxon>
        <taxon>Euteleostomi</taxon>
        <taxon>Actinopterygii</taxon>
        <taxon>Neopterygii</taxon>
        <taxon>Teleostei</taxon>
        <taxon>Ostariophysi</taxon>
        <taxon>Cypriniformes</taxon>
        <taxon>Cyprinidae</taxon>
        <taxon>Labeoninae</taxon>
        <taxon>Labeonini</taxon>
        <taxon>Cirrhinus</taxon>
    </lineage>
</organism>
<evidence type="ECO:0000313" key="2">
    <source>
        <dbReference type="EMBL" id="KAL0187479.1"/>
    </source>
</evidence>
<dbReference type="InterPro" id="IPR052208">
    <property type="entry name" value="DmX-like/RAVE_component"/>
</dbReference>
<feature type="non-terminal residue" evidence="2">
    <location>
        <position position="62"/>
    </location>
</feature>
<proteinExistence type="predicted"/>
<feature type="transmembrane region" description="Helical" evidence="1">
    <location>
        <begin position="12"/>
        <end position="31"/>
    </location>
</feature>
<keyword evidence="3" id="KW-1185">Reference proteome</keyword>
<sequence>ASGEENQPGLPVLLCEILTAVFLSLFVHGLATHSTHELFRIVAHPLNSKLACSCAGETQLTH</sequence>